<dbReference type="Proteomes" id="UP000056750">
    <property type="component" value="Plasmid pASTE61-200"/>
</dbReference>
<protein>
    <submittedName>
        <fullName evidence="1">Uncharacterized protein</fullName>
    </submittedName>
</protein>
<keyword evidence="2" id="KW-1185">Reference proteome</keyword>
<proteinExistence type="predicted"/>
<organism evidence="1 2">
    <name type="scientific">Alteromonas stellipolaris</name>
    <dbReference type="NCBI Taxonomy" id="233316"/>
    <lineage>
        <taxon>Bacteria</taxon>
        <taxon>Pseudomonadati</taxon>
        <taxon>Pseudomonadota</taxon>
        <taxon>Gammaproteobacteria</taxon>
        <taxon>Alteromonadales</taxon>
        <taxon>Alteromonadaceae</taxon>
        <taxon>Alteromonas/Salinimonas group</taxon>
        <taxon>Alteromonas</taxon>
    </lineage>
</organism>
<geneLocation type="plasmid" evidence="1 2">
    <name>pASTE61-200</name>
</geneLocation>
<reference evidence="1 2" key="1">
    <citation type="submission" date="2015-12" db="EMBL/GenBank/DDBJ databases">
        <title>Intraspecies pangenome expansion in the marine bacterium Alteromonas.</title>
        <authorList>
            <person name="Lopez-Perez M."/>
            <person name="Rodriguez-Valera F."/>
        </authorList>
    </citation>
    <scope>NUCLEOTIDE SEQUENCE [LARGE SCALE GENOMIC DNA]</scope>
    <source>
        <strain evidence="1 2">LMG 21861</strain>
        <plasmid evidence="1 2">pASTE61-200</plasmid>
    </source>
</reference>
<accession>A0ABN4LVE3</accession>
<sequence length="169" mass="19658">MIRKLFKKRPAPKMRDSYPLVYGIFAYLPICKLANRPVLQHERLAEEWAGSNRIFQQTKMKSNLVIGSCGPLLHNIFMFGGGLVTPELNELLSKFERSLLESNSPWVKLFMDCIENDVDVRLRIELMEHDDKLLLEVARKDYDKLTEQHTSALHQYFLSNFDEVRSALS</sequence>
<dbReference type="EMBL" id="CP013927">
    <property type="protein sequence ID" value="AMJ76766.1"/>
    <property type="molecule type" value="Genomic_DNA"/>
</dbReference>
<keyword evidence="1" id="KW-0614">Plasmid</keyword>
<name>A0ABN4LVE3_9ALTE</name>
<gene>
    <name evidence="1" type="ORF">AVL57_01080</name>
</gene>
<evidence type="ECO:0000313" key="2">
    <source>
        <dbReference type="Proteomes" id="UP000056750"/>
    </source>
</evidence>
<dbReference type="RefSeq" id="WP_061093805.1">
    <property type="nucleotide sequence ID" value="NZ_CP013927.1"/>
</dbReference>
<evidence type="ECO:0000313" key="1">
    <source>
        <dbReference type="EMBL" id="AMJ76766.1"/>
    </source>
</evidence>